<organism evidence="1 2">
    <name type="scientific">Cloeon dipterum</name>
    <dbReference type="NCBI Taxonomy" id="197152"/>
    <lineage>
        <taxon>Eukaryota</taxon>
        <taxon>Metazoa</taxon>
        <taxon>Ecdysozoa</taxon>
        <taxon>Arthropoda</taxon>
        <taxon>Hexapoda</taxon>
        <taxon>Insecta</taxon>
        <taxon>Pterygota</taxon>
        <taxon>Palaeoptera</taxon>
        <taxon>Ephemeroptera</taxon>
        <taxon>Pisciforma</taxon>
        <taxon>Baetidae</taxon>
        <taxon>Cloeon</taxon>
    </lineage>
</organism>
<dbReference type="EMBL" id="CADEPI010000005">
    <property type="protein sequence ID" value="CAB3361060.1"/>
    <property type="molecule type" value="Genomic_DNA"/>
</dbReference>
<gene>
    <name evidence="1" type="ORF">CLODIP_2_CD11437</name>
</gene>
<evidence type="ECO:0000313" key="2">
    <source>
        <dbReference type="Proteomes" id="UP000494165"/>
    </source>
</evidence>
<name>A0A8S1BZE5_9INSE</name>
<dbReference type="AlphaFoldDB" id="A0A8S1BZE5"/>
<protein>
    <submittedName>
        <fullName evidence="1">Uncharacterized protein</fullName>
    </submittedName>
</protein>
<keyword evidence="2" id="KW-1185">Reference proteome</keyword>
<accession>A0A8S1BZE5</accession>
<dbReference type="Proteomes" id="UP000494165">
    <property type="component" value="Unassembled WGS sequence"/>
</dbReference>
<proteinExistence type="predicted"/>
<comment type="caution">
    <text evidence="1">The sequence shown here is derived from an EMBL/GenBank/DDBJ whole genome shotgun (WGS) entry which is preliminary data.</text>
</comment>
<sequence>MFVVRTCMQHAEREKRKRAGVKDAPAEWWLLFGLAATSYQLSLQAWKATRVATCCRARGFIRANDYPPSAPQTRF</sequence>
<reference evidence="1 2" key="1">
    <citation type="submission" date="2020-04" db="EMBL/GenBank/DDBJ databases">
        <authorList>
            <person name="Alioto T."/>
            <person name="Alioto T."/>
            <person name="Gomez Garrido J."/>
        </authorList>
    </citation>
    <scope>NUCLEOTIDE SEQUENCE [LARGE SCALE GENOMIC DNA]</scope>
</reference>
<evidence type="ECO:0000313" key="1">
    <source>
        <dbReference type="EMBL" id="CAB3361060.1"/>
    </source>
</evidence>